<sequence>MSQARKTAGQGAQLLTDVGPVIVFILFYNVGRNFVGDAAIYWATGAFMLATTAALAFAAIVQKRFPPMLVVTAVIVLSFGGLTIWLQDPIFVYIKPTIINLIFSFAILISFAFGFNVWKAIFGSVFHLPERIWWILAIRWSLFFQFLALLNELLWRHINDSIVPESARWFAALSWNESLWANMKLGVMAITFAFAMANIPILLRHQIEDEEKSADRPGSP</sequence>
<evidence type="ECO:0000256" key="1">
    <source>
        <dbReference type="ARBA" id="ARBA00022475"/>
    </source>
</evidence>
<name>A0ABU7LTT2_9PROT</name>
<comment type="subcellular location">
    <subcellularLocation>
        <location evidence="5">Cell inner membrane</location>
        <topology evidence="5">Multi-pass membrane protein</topology>
    </subcellularLocation>
</comment>
<dbReference type="PANTHER" id="PTHR36917">
    <property type="entry name" value="INTRACELLULAR SEPTATION PROTEIN A-RELATED"/>
    <property type="match status" value="1"/>
</dbReference>
<feature type="transmembrane region" description="Helical" evidence="5">
    <location>
        <begin position="12"/>
        <end position="28"/>
    </location>
</feature>
<evidence type="ECO:0000313" key="6">
    <source>
        <dbReference type="EMBL" id="MEE2526754.1"/>
    </source>
</evidence>
<comment type="function">
    <text evidence="5">Plays a role in cell envelope biogenesis, maintenance of cell envelope integrity and membrane homeostasis.</text>
</comment>
<protein>
    <recommendedName>
        <fullName evidence="5">Inner membrane-spanning protein YciB</fullName>
    </recommendedName>
</protein>
<feature type="transmembrane region" description="Helical" evidence="5">
    <location>
        <begin position="68"/>
        <end position="86"/>
    </location>
</feature>
<dbReference type="RefSeq" id="WP_330199415.1">
    <property type="nucleotide sequence ID" value="NZ_JAZDRP010000005.1"/>
</dbReference>
<comment type="caution">
    <text evidence="6">The sequence shown here is derived from an EMBL/GenBank/DDBJ whole genome shotgun (WGS) entry which is preliminary data.</text>
</comment>
<feature type="transmembrane region" description="Helical" evidence="5">
    <location>
        <begin position="132"/>
        <end position="150"/>
    </location>
</feature>
<dbReference type="EMBL" id="JAZDRP010000005">
    <property type="protein sequence ID" value="MEE2526754.1"/>
    <property type="molecule type" value="Genomic_DNA"/>
</dbReference>
<reference evidence="6 7" key="1">
    <citation type="submission" date="2024-01" db="EMBL/GenBank/DDBJ databases">
        <title>Hyphobacterium bacterium isolated from marine sediment.</title>
        <authorList>
            <person name="Zhao S."/>
        </authorList>
    </citation>
    <scope>NUCLEOTIDE SEQUENCE [LARGE SCALE GENOMIC DNA]</scope>
    <source>
        <strain evidence="7">HN65</strain>
    </source>
</reference>
<evidence type="ECO:0000256" key="3">
    <source>
        <dbReference type="ARBA" id="ARBA00022989"/>
    </source>
</evidence>
<feature type="transmembrane region" description="Helical" evidence="5">
    <location>
        <begin position="185"/>
        <end position="203"/>
    </location>
</feature>
<dbReference type="Proteomes" id="UP001354971">
    <property type="component" value="Unassembled WGS sequence"/>
</dbReference>
<evidence type="ECO:0000256" key="4">
    <source>
        <dbReference type="ARBA" id="ARBA00023136"/>
    </source>
</evidence>
<evidence type="ECO:0000313" key="7">
    <source>
        <dbReference type="Proteomes" id="UP001354971"/>
    </source>
</evidence>
<evidence type="ECO:0000256" key="5">
    <source>
        <dbReference type="HAMAP-Rule" id="MF_00189"/>
    </source>
</evidence>
<keyword evidence="2 5" id="KW-0812">Transmembrane</keyword>
<feature type="transmembrane region" description="Helical" evidence="5">
    <location>
        <begin position="98"/>
        <end position="120"/>
    </location>
</feature>
<organism evidence="6 7">
    <name type="scientific">Hyphobacterium lacteum</name>
    <dbReference type="NCBI Taxonomy" id="3116575"/>
    <lineage>
        <taxon>Bacteria</taxon>
        <taxon>Pseudomonadati</taxon>
        <taxon>Pseudomonadota</taxon>
        <taxon>Alphaproteobacteria</taxon>
        <taxon>Maricaulales</taxon>
        <taxon>Maricaulaceae</taxon>
        <taxon>Hyphobacterium</taxon>
    </lineage>
</organism>
<gene>
    <name evidence="5" type="primary">yciB</name>
    <name evidence="6" type="ORF">V0U79_10265</name>
</gene>
<comment type="similarity">
    <text evidence="5">Belongs to the YciB family.</text>
</comment>
<keyword evidence="4 5" id="KW-0472">Membrane</keyword>
<dbReference type="PANTHER" id="PTHR36917:SF1">
    <property type="entry name" value="INNER MEMBRANE-SPANNING PROTEIN YCIB"/>
    <property type="match status" value="1"/>
</dbReference>
<keyword evidence="7" id="KW-1185">Reference proteome</keyword>
<proteinExistence type="inferred from homology"/>
<dbReference type="Pfam" id="PF04279">
    <property type="entry name" value="IspA"/>
    <property type="match status" value="1"/>
</dbReference>
<feature type="transmembrane region" description="Helical" evidence="5">
    <location>
        <begin position="40"/>
        <end position="61"/>
    </location>
</feature>
<dbReference type="HAMAP" id="MF_00189">
    <property type="entry name" value="YciB"/>
    <property type="match status" value="1"/>
</dbReference>
<keyword evidence="1 5" id="KW-1003">Cell membrane</keyword>
<accession>A0ABU7LTT2</accession>
<keyword evidence="3 5" id="KW-1133">Transmembrane helix</keyword>
<dbReference type="InterPro" id="IPR006008">
    <property type="entry name" value="YciB"/>
</dbReference>
<keyword evidence="5" id="KW-0997">Cell inner membrane</keyword>
<evidence type="ECO:0000256" key="2">
    <source>
        <dbReference type="ARBA" id="ARBA00022692"/>
    </source>
</evidence>